<dbReference type="OMA" id="LEWAFWI"/>
<organism evidence="3 4">
    <name type="scientific">Scytalidium lignicola</name>
    <name type="common">Hyphomycete</name>
    <dbReference type="NCBI Taxonomy" id="5539"/>
    <lineage>
        <taxon>Eukaryota</taxon>
        <taxon>Fungi</taxon>
        <taxon>Dikarya</taxon>
        <taxon>Ascomycota</taxon>
        <taxon>Pezizomycotina</taxon>
        <taxon>Leotiomycetes</taxon>
        <taxon>Leotiomycetes incertae sedis</taxon>
        <taxon>Scytalidium</taxon>
    </lineage>
</organism>
<keyword evidence="2" id="KW-0732">Signal</keyword>
<name>A0A3E2GWU4_SCYLI</name>
<proteinExistence type="predicted"/>
<accession>A0A3E2GWU4</accession>
<feature type="transmembrane region" description="Helical" evidence="1">
    <location>
        <begin position="377"/>
        <end position="400"/>
    </location>
</feature>
<keyword evidence="1" id="KW-1133">Transmembrane helix</keyword>
<evidence type="ECO:0000256" key="1">
    <source>
        <dbReference type="SAM" id="Phobius"/>
    </source>
</evidence>
<feature type="non-terminal residue" evidence="3">
    <location>
        <position position="1"/>
    </location>
</feature>
<dbReference type="OrthoDB" id="5333069at2759"/>
<dbReference type="EMBL" id="NCSJ02000350">
    <property type="protein sequence ID" value="RFU25233.1"/>
    <property type="molecule type" value="Genomic_DNA"/>
</dbReference>
<feature type="non-terminal residue" evidence="3">
    <location>
        <position position="418"/>
    </location>
</feature>
<feature type="transmembrane region" description="Helical" evidence="1">
    <location>
        <begin position="333"/>
        <end position="356"/>
    </location>
</feature>
<sequence>MKGIGFIIVAFIITTTSALQARSDREESVSYPELAGVQLEHDIKIIARKDEEDEEAKVVHRCRAQELSPGAALGIIVILATGCAIHMPGSIVVSRRGGLYRIAPELGIWDAVGVLAMVAKGVTKYRKSLKISAMATLSWRYFRAEEDLWWRKKSNGDPPGNLLTGAYCYDSLESFCGRIRHFGHDRLLGDGLMVLAIIKAFSVKGTIRTILLATSYTLSFLTIEILSFAALHLGPPKLRPLLEKEALEVTELITLLDDSENVWQDRVVPEWRYHNEEPLYFMLLMGATWVLFGLASALHLIFWPFSVPLFLLFEFIEKQKGKWIFVYSAFLEWAFWILVVGFIFLLLASTPFFVLWRFPEKQERYLEICKEWLSRRFGNGLIAIDGYTILKFALIVRFYLTSYTGEGTMKPAWLDWLG</sequence>
<feature type="signal peptide" evidence="2">
    <location>
        <begin position="1"/>
        <end position="18"/>
    </location>
</feature>
<feature type="chain" id="PRO_5017614286" evidence="2">
    <location>
        <begin position="19"/>
        <end position="418"/>
    </location>
</feature>
<gene>
    <name evidence="3" type="ORF">B7463_g11095</name>
</gene>
<evidence type="ECO:0000313" key="3">
    <source>
        <dbReference type="EMBL" id="RFU25233.1"/>
    </source>
</evidence>
<evidence type="ECO:0000256" key="2">
    <source>
        <dbReference type="SAM" id="SignalP"/>
    </source>
</evidence>
<dbReference type="AlphaFoldDB" id="A0A3E2GWU4"/>
<keyword evidence="4" id="KW-1185">Reference proteome</keyword>
<feature type="transmembrane region" description="Helical" evidence="1">
    <location>
        <begin position="71"/>
        <end position="93"/>
    </location>
</feature>
<keyword evidence="1" id="KW-0472">Membrane</keyword>
<protein>
    <submittedName>
        <fullName evidence="3">Uncharacterized protein</fullName>
    </submittedName>
</protein>
<dbReference type="Proteomes" id="UP000258309">
    <property type="component" value="Unassembled WGS sequence"/>
</dbReference>
<keyword evidence="1" id="KW-0812">Transmembrane</keyword>
<evidence type="ECO:0000313" key="4">
    <source>
        <dbReference type="Proteomes" id="UP000258309"/>
    </source>
</evidence>
<comment type="caution">
    <text evidence="3">The sequence shown here is derived from an EMBL/GenBank/DDBJ whole genome shotgun (WGS) entry which is preliminary data.</text>
</comment>
<reference evidence="3 4" key="1">
    <citation type="submission" date="2018-05" db="EMBL/GenBank/DDBJ databases">
        <title>Draft genome sequence of Scytalidium lignicola DSM 105466, a ubiquitous saprotrophic fungus.</title>
        <authorList>
            <person name="Buettner E."/>
            <person name="Gebauer A.M."/>
            <person name="Hofrichter M."/>
            <person name="Liers C."/>
            <person name="Kellner H."/>
        </authorList>
    </citation>
    <scope>NUCLEOTIDE SEQUENCE [LARGE SCALE GENOMIC DNA]</scope>
    <source>
        <strain evidence="3 4">DSM 105466</strain>
    </source>
</reference>
<feature type="transmembrane region" description="Helical" evidence="1">
    <location>
        <begin position="279"/>
        <end position="303"/>
    </location>
</feature>